<dbReference type="PROSITE" id="PS01031">
    <property type="entry name" value="SHSP"/>
    <property type="match status" value="1"/>
</dbReference>
<keyword evidence="4" id="KW-1185">Reference proteome</keyword>
<dbReference type="Pfam" id="PF00011">
    <property type="entry name" value="HSP20"/>
    <property type="match status" value="1"/>
</dbReference>
<dbReference type="InterPro" id="IPR002068">
    <property type="entry name" value="A-crystallin/Hsp20_dom"/>
</dbReference>
<dbReference type="PANTHER" id="PTHR45640:SF35">
    <property type="entry name" value="HEAT SHOCK PROTEIN HSP-12.2"/>
    <property type="match status" value="1"/>
</dbReference>
<dbReference type="InterPro" id="IPR008978">
    <property type="entry name" value="HSP20-like_chaperone"/>
</dbReference>
<dbReference type="PANTHER" id="PTHR45640">
    <property type="entry name" value="HEAT SHOCK PROTEIN HSP-12.2-RELATED"/>
    <property type="match status" value="1"/>
</dbReference>
<dbReference type="GO" id="GO:0005737">
    <property type="term" value="C:cytoplasm"/>
    <property type="evidence" value="ECO:0007669"/>
    <property type="project" value="TreeGrafter"/>
</dbReference>
<dbReference type="Gene3D" id="2.60.40.790">
    <property type="match status" value="1"/>
</dbReference>
<evidence type="ECO:0000259" key="3">
    <source>
        <dbReference type="PROSITE" id="PS01031"/>
    </source>
</evidence>
<dbReference type="AlphaFoldDB" id="A0A914CBL0"/>
<organism evidence="4 5">
    <name type="scientific">Acrobeloides nanus</name>
    <dbReference type="NCBI Taxonomy" id="290746"/>
    <lineage>
        <taxon>Eukaryota</taxon>
        <taxon>Metazoa</taxon>
        <taxon>Ecdysozoa</taxon>
        <taxon>Nematoda</taxon>
        <taxon>Chromadorea</taxon>
        <taxon>Rhabditida</taxon>
        <taxon>Tylenchina</taxon>
        <taxon>Cephalobomorpha</taxon>
        <taxon>Cephaloboidea</taxon>
        <taxon>Cephalobidae</taxon>
        <taxon>Acrobeloides</taxon>
    </lineage>
</organism>
<name>A0A914CBL0_9BILA</name>
<feature type="domain" description="SHSP" evidence="3">
    <location>
        <begin position="23"/>
        <end position="119"/>
    </location>
</feature>
<reference evidence="5" key="1">
    <citation type="submission" date="2022-11" db="UniProtKB">
        <authorList>
            <consortium name="WormBaseParasite"/>
        </authorList>
    </citation>
    <scope>IDENTIFICATION</scope>
</reference>
<accession>A0A914CBL0</accession>
<dbReference type="GO" id="GO:0051082">
    <property type="term" value="F:unfolded protein binding"/>
    <property type="evidence" value="ECO:0007669"/>
    <property type="project" value="TreeGrafter"/>
</dbReference>
<evidence type="ECO:0000256" key="1">
    <source>
        <dbReference type="PROSITE-ProRule" id="PRU00285"/>
    </source>
</evidence>
<dbReference type="GO" id="GO:0042026">
    <property type="term" value="P:protein refolding"/>
    <property type="evidence" value="ECO:0007669"/>
    <property type="project" value="TreeGrafter"/>
</dbReference>
<dbReference type="SUPFAM" id="SSF49764">
    <property type="entry name" value="HSP20-like chaperones"/>
    <property type="match status" value="1"/>
</dbReference>
<dbReference type="Proteomes" id="UP000887540">
    <property type="component" value="Unplaced"/>
</dbReference>
<evidence type="ECO:0000256" key="2">
    <source>
        <dbReference type="RuleBase" id="RU003616"/>
    </source>
</evidence>
<dbReference type="GO" id="GO:0005634">
    <property type="term" value="C:nucleus"/>
    <property type="evidence" value="ECO:0007669"/>
    <property type="project" value="TreeGrafter"/>
</dbReference>
<comment type="similarity">
    <text evidence="1 2">Belongs to the small heat shock protein (HSP20) family.</text>
</comment>
<protein>
    <submittedName>
        <fullName evidence="5">SHSP domain-containing protein</fullName>
    </submittedName>
</protein>
<dbReference type="WBParaSite" id="ACRNAN_Path_696.g2612.t1">
    <property type="protein sequence ID" value="ACRNAN_Path_696.g2612.t1"/>
    <property type="gene ID" value="ACRNAN_Path_696.g2612"/>
</dbReference>
<evidence type="ECO:0000313" key="4">
    <source>
        <dbReference type="Proteomes" id="UP000887540"/>
    </source>
</evidence>
<sequence length="119" mass="13570">MNGLREIELNHNWAKEEWEDWPILRAPNYNGVLQVLNTPYKWEVGLDAAAFKPEEVQVRVRGHHLMVDCKHETRAEELGSVSREIRRTCSVPDDVDTSTICGTLHPNGLLTVKGVKKLI</sequence>
<dbReference type="CDD" id="cd06526">
    <property type="entry name" value="metazoan_ACD"/>
    <property type="match status" value="1"/>
</dbReference>
<dbReference type="InterPro" id="IPR001436">
    <property type="entry name" value="Alpha-crystallin/sHSP_animal"/>
</dbReference>
<dbReference type="GO" id="GO:0009408">
    <property type="term" value="P:response to heat"/>
    <property type="evidence" value="ECO:0007669"/>
    <property type="project" value="TreeGrafter"/>
</dbReference>
<proteinExistence type="inferred from homology"/>
<evidence type="ECO:0000313" key="5">
    <source>
        <dbReference type="WBParaSite" id="ACRNAN_Path_696.g2612.t1"/>
    </source>
</evidence>